<comment type="caution">
    <text evidence="2">The sequence shown here is derived from an EMBL/GenBank/DDBJ whole genome shotgun (WGS) entry which is preliminary data.</text>
</comment>
<evidence type="ECO:0000256" key="1">
    <source>
        <dbReference type="SAM" id="Phobius"/>
    </source>
</evidence>
<organism evidence="2 3">
    <name type="scientific">Flavobacterium enshiense DK69</name>
    <dbReference type="NCBI Taxonomy" id="1107311"/>
    <lineage>
        <taxon>Bacteria</taxon>
        <taxon>Pseudomonadati</taxon>
        <taxon>Bacteroidota</taxon>
        <taxon>Flavobacteriia</taxon>
        <taxon>Flavobacteriales</taxon>
        <taxon>Flavobacteriaceae</taxon>
        <taxon>Flavobacterium</taxon>
    </lineage>
</organism>
<dbReference type="EMBL" id="JRLZ01000019">
    <property type="protein sequence ID" value="KGO93494.1"/>
    <property type="molecule type" value="Genomic_DNA"/>
</dbReference>
<feature type="transmembrane region" description="Helical" evidence="1">
    <location>
        <begin position="35"/>
        <end position="55"/>
    </location>
</feature>
<evidence type="ECO:0000313" key="3">
    <source>
        <dbReference type="Proteomes" id="UP000030149"/>
    </source>
</evidence>
<reference evidence="3" key="1">
    <citation type="submission" date="2013-09" db="EMBL/GenBank/DDBJ databases">
        <authorList>
            <person name="Zeng Z."/>
            <person name="Chen C."/>
        </authorList>
    </citation>
    <scope>NUCLEOTIDE SEQUENCE [LARGE SCALE GENOMIC DNA]</scope>
    <source>
        <strain evidence="3">DK69</strain>
    </source>
</reference>
<name>A0A0A2MME4_9FLAO</name>
<evidence type="ECO:0000313" key="2">
    <source>
        <dbReference type="EMBL" id="KGO93494.1"/>
    </source>
</evidence>
<dbReference type="PATRIC" id="fig|1107311.5.peg.1465"/>
<dbReference type="AlphaFoldDB" id="A0A0A2MME4"/>
<reference evidence="2 3" key="2">
    <citation type="journal article" date="2015" name="Stand. Genomic Sci.">
        <title>High quality draft genomic sequence of Flavobacterium enshiense DK69(T) and comparison among Flavobacterium genomes.</title>
        <authorList>
            <person name="Zeng Z."/>
            <person name="Chen C."/>
            <person name="Du H."/>
            <person name="Wang G."/>
            <person name="Li M."/>
        </authorList>
    </citation>
    <scope>NUCLEOTIDE SEQUENCE [LARGE SCALE GENOMIC DNA]</scope>
    <source>
        <strain evidence="2 3">DK69</strain>
    </source>
</reference>
<gene>
    <name evidence="2" type="ORF">Q767_14745</name>
</gene>
<protein>
    <submittedName>
        <fullName evidence="2">Membrane protein</fullName>
    </submittedName>
</protein>
<dbReference type="OrthoDB" id="9813621at2"/>
<dbReference type="Proteomes" id="UP000030149">
    <property type="component" value="Unassembled WGS sequence"/>
</dbReference>
<accession>A0A0A2MME4</accession>
<dbReference type="STRING" id="1107311.Q767_14745"/>
<sequence>MQNKRLLGIVLAVAVLLFIPFTAMQFTDEVNWTLFDFIVAGVLLLGTGLMCEFVIRKVAKTEHRIALCGAVLAVLVLIWIELAVGIFGTPFAGS</sequence>
<keyword evidence="1" id="KW-0472">Membrane</keyword>
<dbReference type="RefSeq" id="WP_035630891.1">
    <property type="nucleotide sequence ID" value="NZ_AVCS01000021.1"/>
</dbReference>
<keyword evidence="1" id="KW-0812">Transmembrane</keyword>
<keyword evidence="3" id="KW-1185">Reference proteome</keyword>
<keyword evidence="1" id="KW-1133">Transmembrane helix</keyword>
<proteinExistence type="predicted"/>
<dbReference type="eggNOG" id="ENOG5032YSV">
    <property type="taxonomic scope" value="Bacteria"/>
</dbReference>
<feature type="transmembrane region" description="Helical" evidence="1">
    <location>
        <begin position="67"/>
        <end position="88"/>
    </location>
</feature>